<dbReference type="PANTHER" id="PTHR11786">
    <property type="entry name" value="N-HYDROXYARYLAMINE O-ACETYLTRANSFERASE"/>
    <property type="match status" value="1"/>
</dbReference>
<proteinExistence type="inferred from homology"/>
<evidence type="ECO:0000256" key="1">
    <source>
        <dbReference type="ARBA" id="ARBA00006547"/>
    </source>
</evidence>
<comment type="similarity">
    <text evidence="1">Belongs to the arylamine N-acetyltransferase family.</text>
</comment>
<dbReference type="GO" id="GO:0016407">
    <property type="term" value="F:acetyltransferase activity"/>
    <property type="evidence" value="ECO:0007669"/>
    <property type="project" value="InterPro"/>
</dbReference>
<keyword evidence="3" id="KW-1185">Reference proteome</keyword>
<dbReference type="Pfam" id="PF00797">
    <property type="entry name" value="Acetyltransf_2"/>
    <property type="match status" value="1"/>
</dbReference>
<evidence type="ECO:0000313" key="3">
    <source>
        <dbReference type="Proteomes" id="UP000027222"/>
    </source>
</evidence>
<dbReference type="Proteomes" id="UP000027222">
    <property type="component" value="Unassembled WGS sequence"/>
</dbReference>
<name>A0A067T862_GALM3</name>
<dbReference type="EMBL" id="KL142373">
    <property type="protein sequence ID" value="KDR79380.1"/>
    <property type="molecule type" value="Genomic_DNA"/>
</dbReference>
<dbReference type="Gene3D" id="3.30.2140.20">
    <property type="match status" value="1"/>
</dbReference>
<protein>
    <submittedName>
        <fullName evidence="2">Uncharacterized protein</fullName>
    </submittedName>
</protein>
<organism evidence="2 3">
    <name type="scientific">Galerina marginata (strain CBS 339.88)</name>
    <dbReference type="NCBI Taxonomy" id="685588"/>
    <lineage>
        <taxon>Eukaryota</taxon>
        <taxon>Fungi</taxon>
        <taxon>Dikarya</taxon>
        <taxon>Basidiomycota</taxon>
        <taxon>Agaricomycotina</taxon>
        <taxon>Agaricomycetes</taxon>
        <taxon>Agaricomycetidae</taxon>
        <taxon>Agaricales</taxon>
        <taxon>Agaricineae</taxon>
        <taxon>Strophariaceae</taxon>
        <taxon>Galerina</taxon>
    </lineage>
</organism>
<dbReference type="OrthoDB" id="10260017at2759"/>
<evidence type="ECO:0000313" key="2">
    <source>
        <dbReference type="EMBL" id="KDR79380.1"/>
    </source>
</evidence>
<dbReference type="SUPFAM" id="SSF54001">
    <property type="entry name" value="Cysteine proteinases"/>
    <property type="match status" value="1"/>
</dbReference>
<dbReference type="InterPro" id="IPR053710">
    <property type="entry name" value="Arylamine_NAT_domain_sf"/>
</dbReference>
<dbReference type="InterPro" id="IPR001447">
    <property type="entry name" value="Arylamine_N-AcTrfase"/>
</dbReference>
<dbReference type="PANTHER" id="PTHR11786:SF0">
    <property type="entry name" value="ARYLAMINE N-ACETYLTRANSFERASE 4-RELATED"/>
    <property type="match status" value="1"/>
</dbReference>
<dbReference type="AlphaFoldDB" id="A0A067T862"/>
<dbReference type="HOGENOM" id="CLU_049918_2_1_1"/>
<accession>A0A067T862</accession>
<dbReference type="InterPro" id="IPR038765">
    <property type="entry name" value="Papain-like_cys_pep_sf"/>
</dbReference>
<dbReference type="STRING" id="685588.A0A067T862"/>
<sequence>MSRDLETRCGTLRNNEWIKNTASCYTAAQAMQWLACMNVDLGQNLATDLPGTSLETLSLLMKHHLLTFPFENTSMHYSPQHAMDITTEGLFQRLVVDRKGGSYCFGLNGLFLGMLRALGYRAFSGASRVNEGDPPGPPNHRPLLHQVIFVQPVVDSTQTYLVDVGFGAGGLARPIRLSNEAGNVIPGIGPREKHRLTRTAIPHSSVETSKDSGVLSEVRWNLEVLHEKNGVTDTTPWRMLYTFSEEEFYPKDFQCSSFFVSMMPDLQGLFWSNVICVKNFVLEDDHVVACGMSESITSREITYRMVMIGKEVKRSDDAGNTETIRSMNTELERIEALREIFGVNLHDDDALHITGRVAGFSYNHSTPAVSI</sequence>
<gene>
    <name evidence="2" type="ORF">GALMADRAFT_1236714</name>
</gene>
<reference evidence="3" key="1">
    <citation type="journal article" date="2014" name="Proc. Natl. Acad. Sci. U.S.A.">
        <title>Extensive sampling of basidiomycete genomes demonstrates inadequacy of the white-rot/brown-rot paradigm for wood decay fungi.</title>
        <authorList>
            <person name="Riley R."/>
            <person name="Salamov A.A."/>
            <person name="Brown D.W."/>
            <person name="Nagy L.G."/>
            <person name="Floudas D."/>
            <person name="Held B.W."/>
            <person name="Levasseur A."/>
            <person name="Lombard V."/>
            <person name="Morin E."/>
            <person name="Otillar R."/>
            <person name="Lindquist E.A."/>
            <person name="Sun H."/>
            <person name="LaButti K.M."/>
            <person name="Schmutz J."/>
            <person name="Jabbour D."/>
            <person name="Luo H."/>
            <person name="Baker S.E."/>
            <person name="Pisabarro A.G."/>
            <person name="Walton J.D."/>
            <person name="Blanchette R.A."/>
            <person name="Henrissat B."/>
            <person name="Martin F."/>
            <person name="Cullen D."/>
            <person name="Hibbett D.S."/>
            <person name="Grigoriev I.V."/>
        </authorList>
    </citation>
    <scope>NUCLEOTIDE SEQUENCE [LARGE SCALE GENOMIC DNA]</scope>
    <source>
        <strain evidence="3">CBS 339.88</strain>
    </source>
</reference>